<organism evidence="2 3">
    <name type="scientific">Spirosoma oryzae</name>
    <dbReference type="NCBI Taxonomy" id="1469603"/>
    <lineage>
        <taxon>Bacteria</taxon>
        <taxon>Pseudomonadati</taxon>
        <taxon>Bacteroidota</taxon>
        <taxon>Cytophagia</taxon>
        <taxon>Cytophagales</taxon>
        <taxon>Cytophagaceae</taxon>
        <taxon>Spirosoma</taxon>
    </lineage>
</organism>
<sequence>MTYDQFDLFDQYTNKTLPDAKRQALEDQLRDDPALRDSLRDYQQFRHSLDAVPLNRQLNRIHDRLAAQGFFDENTSDRPPVPLSSSFRRRRLVLVSSVVVLAGLLIGAGYWLTKPTLAEQTFLTYYQPEPVARGEMACSPGLLPGIQLYRTQQYEPALQQFTALSASQPCVSYYVGLTQLATDQPELAVHSLESALKPAITSPPLIRQKAEWYLAMAYLKANQLTKAKSQLIRIAQQPDQPFRNVAQQALADLSHD</sequence>
<dbReference type="SUPFAM" id="SSF48452">
    <property type="entry name" value="TPR-like"/>
    <property type="match status" value="1"/>
</dbReference>
<keyword evidence="1" id="KW-1133">Transmembrane helix</keyword>
<evidence type="ECO:0008006" key="4">
    <source>
        <dbReference type="Google" id="ProtNLM"/>
    </source>
</evidence>
<dbReference type="Gene3D" id="1.25.40.10">
    <property type="entry name" value="Tetratricopeptide repeat domain"/>
    <property type="match status" value="1"/>
</dbReference>
<evidence type="ECO:0000313" key="2">
    <source>
        <dbReference type="EMBL" id="PRY28554.1"/>
    </source>
</evidence>
<protein>
    <recommendedName>
        <fullName evidence="4">Tetratricopeptide repeat protein</fullName>
    </recommendedName>
</protein>
<keyword evidence="1" id="KW-0812">Transmembrane</keyword>
<name>A0A2T0S568_9BACT</name>
<dbReference type="EMBL" id="PVTE01000029">
    <property type="protein sequence ID" value="PRY28554.1"/>
    <property type="molecule type" value="Genomic_DNA"/>
</dbReference>
<evidence type="ECO:0000256" key="1">
    <source>
        <dbReference type="SAM" id="Phobius"/>
    </source>
</evidence>
<dbReference type="RefSeq" id="WP_106140311.1">
    <property type="nucleotide sequence ID" value="NZ_PVTE01000029.1"/>
</dbReference>
<keyword evidence="3" id="KW-1185">Reference proteome</keyword>
<keyword evidence="1" id="KW-0472">Membrane</keyword>
<dbReference type="Proteomes" id="UP000238375">
    <property type="component" value="Unassembled WGS sequence"/>
</dbReference>
<dbReference type="OrthoDB" id="959844at2"/>
<dbReference type="InterPro" id="IPR011990">
    <property type="entry name" value="TPR-like_helical_dom_sf"/>
</dbReference>
<gene>
    <name evidence="2" type="ORF">CLV58_12933</name>
</gene>
<proteinExistence type="predicted"/>
<dbReference type="AlphaFoldDB" id="A0A2T0S568"/>
<feature type="transmembrane region" description="Helical" evidence="1">
    <location>
        <begin position="92"/>
        <end position="112"/>
    </location>
</feature>
<accession>A0A2T0S568</accession>
<comment type="caution">
    <text evidence="2">The sequence shown here is derived from an EMBL/GenBank/DDBJ whole genome shotgun (WGS) entry which is preliminary data.</text>
</comment>
<reference evidence="2 3" key="1">
    <citation type="submission" date="2018-03" db="EMBL/GenBank/DDBJ databases">
        <title>Genomic Encyclopedia of Archaeal and Bacterial Type Strains, Phase II (KMG-II): from individual species to whole genera.</title>
        <authorList>
            <person name="Goeker M."/>
        </authorList>
    </citation>
    <scope>NUCLEOTIDE SEQUENCE [LARGE SCALE GENOMIC DNA]</scope>
    <source>
        <strain evidence="2 3">DSM 28354</strain>
    </source>
</reference>
<evidence type="ECO:0000313" key="3">
    <source>
        <dbReference type="Proteomes" id="UP000238375"/>
    </source>
</evidence>